<sequence length="999" mass="108271">MYQKRSFSRACTLALSLILLIQLFSIPATAQDQTAAGGAAETAAGVLSYEAESPLNTLSGKAGVSACGACSGGQFVNNFWGGSSVQFNEVTAEAAGVYVMAIHYISGDSRTFKISVNGSPGDRYDLPKTADWSTLGVYEIEIELQQGKNTILFSDDNWYSPDLDKIEIKPSAPPGGDGASYEAEALGNRLTGNASINACSACSGGKKVGNLWGGSSLTFPNVTVPKAGVYTLKMSYVSGDPRPISITVNSGEKETLTPPKTADWDTVGSYSLEVMLQEGLNTILFTDDGGWSPDIDKIVLTASDNGNGETGDGSIGDLGAQLESSEINSVTAVKYEHGMTFSNGIYTVSYNTDSGLAAYDWNGKRIATGIYSSADLGGTLLHSKDYTEHRIRPENITPIQDQQGKGLQVVVEHTKADAPAMKQIYKLYADQTYFLTSQELQSSTSISAKSMAPVVISAKGAVDVGSQTDNRVLVVPFDNDAWSRYQSRTINTSLNTDNYISSEVTAVYDNGSRNGLVIGSVTHDTWKTGIAWSGSDGKLNKLKVYGGFTSQVSTHDTLPHAALTGTVLTSPEIYVGYHTDYRDGMESYGNANAKEAPPLAFKRGVPKGVPVGWNSWGAYDSRLSYDKVVSVSNFFKDFLQDESFSNKGNVYINLDSYWDNMTEDQLQQLVGIIHNNKQKAGIYYGPFVFWGNNMSQVVEGTDGKYTYGDLVLRDGEGRILPTLDGAFALDPTHPGTKQRIDYYFNKFIKLGFEYIKLDFLTHGSLEGEHYDPAVQTGIQAYNQGMAYINQVLDGRMFISASIAPLFPSQYAHARRISCDVNGTLEMTEYQLNNLTYGWWQNGTIYHFTDPDYMHLTKGGSIAAAQSRVSAAAISGTVYLNSDDPEQPEAQQYMKTLLTNPRINELALTGKAFRPVEGNTGTTSADTFVLNNGKEQYVAVFNLTRSAAVKTIDLARAGIALDDKDEITELWSNSPAAVTDGKLTVNLEPAQSVIYKIAKK</sequence>
<dbReference type="SUPFAM" id="SSF49785">
    <property type="entry name" value="Galactose-binding domain-like"/>
    <property type="match status" value="2"/>
</dbReference>
<dbReference type="CDD" id="cd04081">
    <property type="entry name" value="CBM35_galactosidase-like"/>
    <property type="match status" value="2"/>
</dbReference>
<accession>A0ABW5P8P1</accession>
<keyword evidence="6" id="KW-1185">Reference proteome</keyword>
<feature type="domain" description="CBM6" evidence="4">
    <location>
        <begin position="179"/>
        <end position="301"/>
    </location>
</feature>
<reference evidence="6" key="1">
    <citation type="journal article" date="2019" name="Int. J. Syst. Evol. Microbiol.">
        <title>The Global Catalogue of Microorganisms (GCM) 10K type strain sequencing project: providing services to taxonomists for standard genome sequencing and annotation.</title>
        <authorList>
            <consortium name="The Broad Institute Genomics Platform"/>
            <consortium name="The Broad Institute Genome Sequencing Center for Infectious Disease"/>
            <person name="Wu L."/>
            <person name="Ma J."/>
        </authorList>
    </citation>
    <scope>NUCLEOTIDE SEQUENCE [LARGE SCALE GENOMIC DNA]</scope>
    <source>
        <strain evidence="6">KCTC 3950</strain>
    </source>
</reference>
<proteinExistence type="predicted"/>
<feature type="signal peptide" evidence="3">
    <location>
        <begin position="1"/>
        <end position="30"/>
    </location>
</feature>
<protein>
    <submittedName>
        <fullName evidence="5">Carbohydrate-binding protein</fullName>
    </submittedName>
</protein>
<dbReference type="InterPro" id="IPR005084">
    <property type="entry name" value="CBM6"/>
</dbReference>
<keyword evidence="2" id="KW-0326">Glycosidase</keyword>
<dbReference type="Proteomes" id="UP001597541">
    <property type="component" value="Unassembled WGS sequence"/>
</dbReference>
<evidence type="ECO:0000256" key="2">
    <source>
        <dbReference type="ARBA" id="ARBA00023295"/>
    </source>
</evidence>
<keyword evidence="3" id="KW-0732">Signal</keyword>
<dbReference type="InterPro" id="IPR013780">
    <property type="entry name" value="Glyco_hydro_b"/>
</dbReference>
<keyword evidence="1" id="KW-0378">Hydrolase</keyword>
<dbReference type="Pfam" id="PF03422">
    <property type="entry name" value="CBM_6"/>
    <property type="match status" value="1"/>
</dbReference>
<organism evidence="5 6">
    <name type="scientific">Paenibacillus gansuensis</name>
    <dbReference type="NCBI Taxonomy" id="306542"/>
    <lineage>
        <taxon>Bacteria</taxon>
        <taxon>Bacillati</taxon>
        <taxon>Bacillota</taxon>
        <taxon>Bacilli</taxon>
        <taxon>Bacillales</taxon>
        <taxon>Paenibacillaceae</taxon>
        <taxon>Paenibacillus</taxon>
    </lineage>
</organism>
<gene>
    <name evidence="5" type="ORF">ACFSUF_02815</name>
</gene>
<dbReference type="RefSeq" id="WP_377599879.1">
    <property type="nucleotide sequence ID" value="NZ_JBHUME010000002.1"/>
</dbReference>
<dbReference type="Gene3D" id="3.20.20.70">
    <property type="entry name" value="Aldolase class I"/>
    <property type="match status" value="1"/>
</dbReference>
<feature type="chain" id="PRO_5047227391" evidence="3">
    <location>
        <begin position="31"/>
        <end position="999"/>
    </location>
</feature>
<name>A0ABW5P8P1_9BACL</name>
<feature type="domain" description="CBM6" evidence="4">
    <location>
        <begin position="47"/>
        <end position="169"/>
    </location>
</feature>
<dbReference type="Pfam" id="PF17801">
    <property type="entry name" value="Melibiase_C"/>
    <property type="match status" value="1"/>
</dbReference>
<dbReference type="Gene3D" id="2.60.40.1180">
    <property type="entry name" value="Golgi alpha-mannosidase II"/>
    <property type="match status" value="1"/>
</dbReference>
<dbReference type="PROSITE" id="PS51175">
    <property type="entry name" value="CBM6"/>
    <property type="match status" value="2"/>
</dbReference>
<dbReference type="InterPro" id="IPR013785">
    <property type="entry name" value="Aldolase_TIM"/>
</dbReference>
<dbReference type="InterPro" id="IPR017853">
    <property type="entry name" value="GH"/>
</dbReference>
<evidence type="ECO:0000256" key="1">
    <source>
        <dbReference type="ARBA" id="ARBA00022801"/>
    </source>
</evidence>
<dbReference type="SUPFAM" id="SSF51445">
    <property type="entry name" value="(Trans)glycosidases"/>
    <property type="match status" value="1"/>
</dbReference>
<dbReference type="EMBL" id="JBHUME010000002">
    <property type="protein sequence ID" value="MFD2611350.1"/>
    <property type="molecule type" value="Genomic_DNA"/>
</dbReference>
<dbReference type="InterPro" id="IPR041233">
    <property type="entry name" value="Melibiase_C"/>
</dbReference>
<dbReference type="InterPro" id="IPR008979">
    <property type="entry name" value="Galactose-bd-like_sf"/>
</dbReference>
<evidence type="ECO:0000256" key="3">
    <source>
        <dbReference type="SAM" id="SignalP"/>
    </source>
</evidence>
<evidence type="ECO:0000313" key="5">
    <source>
        <dbReference type="EMBL" id="MFD2611350.1"/>
    </source>
</evidence>
<comment type="caution">
    <text evidence="5">The sequence shown here is derived from an EMBL/GenBank/DDBJ whole genome shotgun (WGS) entry which is preliminary data.</text>
</comment>
<evidence type="ECO:0000313" key="6">
    <source>
        <dbReference type="Proteomes" id="UP001597541"/>
    </source>
</evidence>
<dbReference type="Gene3D" id="2.60.120.260">
    <property type="entry name" value="Galactose-binding domain-like"/>
    <property type="match status" value="2"/>
</dbReference>
<evidence type="ECO:0000259" key="4">
    <source>
        <dbReference type="PROSITE" id="PS51175"/>
    </source>
</evidence>